<dbReference type="AlphaFoldDB" id="A0AAE1W101"/>
<keyword evidence="3" id="KW-1185">Reference proteome</keyword>
<name>A0AAE1W101_9LAMI</name>
<evidence type="ECO:0000256" key="1">
    <source>
        <dbReference type="SAM" id="MobiDB-lite"/>
    </source>
</evidence>
<feature type="region of interest" description="Disordered" evidence="1">
    <location>
        <begin position="39"/>
        <end position="122"/>
    </location>
</feature>
<dbReference type="Proteomes" id="UP001289374">
    <property type="component" value="Unassembled WGS sequence"/>
</dbReference>
<organism evidence="2 3">
    <name type="scientific">Sesamum angolense</name>
    <dbReference type="NCBI Taxonomy" id="2727404"/>
    <lineage>
        <taxon>Eukaryota</taxon>
        <taxon>Viridiplantae</taxon>
        <taxon>Streptophyta</taxon>
        <taxon>Embryophyta</taxon>
        <taxon>Tracheophyta</taxon>
        <taxon>Spermatophyta</taxon>
        <taxon>Magnoliopsida</taxon>
        <taxon>eudicotyledons</taxon>
        <taxon>Gunneridae</taxon>
        <taxon>Pentapetalae</taxon>
        <taxon>asterids</taxon>
        <taxon>lamiids</taxon>
        <taxon>Lamiales</taxon>
        <taxon>Pedaliaceae</taxon>
        <taxon>Sesamum</taxon>
    </lineage>
</organism>
<protein>
    <submittedName>
        <fullName evidence="2">Protein IMPAIRED IN BABA-INDUCED STERILITY 1</fullName>
    </submittedName>
</protein>
<dbReference type="EMBL" id="JACGWL010000543">
    <property type="protein sequence ID" value="KAK4383605.1"/>
    <property type="molecule type" value="Genomic_DNA"/>
</dbReference>
<comment type="caution">
    <text evidence="2">The sequence shown here is derived from an EMBL/GenBank/DDBJ whole genome shotgun (WGS) entry which is preliminary data.</text>
</comment>
<reference evidence="2" key="2">
    <citation type="journal article" date="2024" name="Plant">
        <title>Genomic evolution and insights into agronomic trait innovations of Sesamum species.</title>
        <authorList>
            <person name="Miao H."/>
            <person name="Wang L."/>
            <person name="Qu L."/>
            <person name="Liu H."/>
            <person name="Sun Y."/>
            <person name="Le M."/>
            <person name="Wang Q."/>
            <person name="Wei S."/>
            <person name="Zheng Y."/>
            <person name="Lin W."/>
            <person name="Duan Y."/>
            <person name="Cao H."/>
            <person name="Xiong S."/>
            <person name="Wang X."/>
            <person name="Wei L."/>
            <person name="Li C."/>
            <person name="Ma Q."/>
            <person name="Ju M."/>
            <person name="Zhao R."/>
            <person name="Li G."/>
            <person name="Mu C."/>
            <person name="Tian Q."/>
            <person name="Mei H."/>
            <person name="Zhang T."/>
            <person name="Gao T."/>
            <person name="Zhang H."/>
        </authorList>
    </citation>
    <scope>NUCLEOTIDE SEQUENCE</scope>
    <source>
        <strain evidence="2">K16</strain>
    </source>
</reference>
<accession>A0AAE1W101</accession>
<evidence type="ECO:0000313" key="2">
    <source>
        <dbReference type="EMBL" id="KAK4383605.1"/>
    </source>
</evidence>
<sequence>MDFSSSKLKYFKTKHMLCDHKACQSIHLVRRLILNIMKKASRKKTGGRSRGPETRKPARKQNGINKLAPEENLAHQMQGERKMNRNGVTNHRGDKVLGQEPPKPSTGSIKEASHVKNASQGDDTYSGLYKFQDQVGEENCEVVNGQFLNTKGHDSYETIKRSMQWSQLERPDSFDASDGYHSQELSVALYHKEEAAAKRINVVFLRANPNLVKLKQVSLKYSTGEIGL</sequence>
<feature type="compositionally biased region" description="Basic and acidic residues" evidence="1">
    <location>
        <begin position="68"/>
        <end position="83"/>
    </location>
</feature>
<evidence type="ECO:0000313" key="3">
    <source>
        <dbReference type="Proteomes" id="UP001289374"/>
    </source>
</evidence>
<gene>
    <name evidence="2" type="ORF">Sango_2759800</name>
</gene>
<proteinExistence type="predicted"/>
<reference evidence="2" key="1">
    <citation type="submission" date="2020-06" db="EMBL/GenBank/DDBJ databases">
        <authorList>
            <person name="Li T."/>
            <person name="Hu X."/>
            <person name="Zhang T."/>
            <person name="Song X."/>
            <person name="Zhang H."/>
            <person name="Dai N."/>
            <person name="Sheng W."/>
            <person name="Hou X."/>
            <person name="Wei L."/>
        </authorList>
    </citation>
    <scope>NUCLEOTIDE SEQUENCE</scope>
    <source>
        <strain evidence="2">K16</strain>
        <tissue evidence="2">Leaf</tissue>
    </source>
</reference>